<proteinExistence type="predicted"/>
<gene>
    <name evidence="1" type="ORF">LCGC14_3095900</name>
</gene>
<sequence length="84" mass="8353">MISGARITALATATALNTASGAGQRLKLKNTGANAIDLGDSAVTDGAGYEMAAADVLEVEVGADEILYAISAAAQTNIVEVLTT</sequence>
<accession>A0A0F8YZE8</accession>
<evidence type="ECO:0008006" key="2">
    <source>
        <dbReference type="Google" id="ProtNLM"/>
    </source>
</evidence>
<dbReference type="AlphaFoldDB" id="A0A0F8YZE8"/>
<organism evidence="1">
    <name type="scientific">marine sediment metagenome</name>
    <dbReference type="NCBI Taxonomy" id="412755"/>
    <lineage>
        <taxon>unclassified sequences</taxon>
        <taxon>metagenomes</taxon>
        <taxon>ecological metagenomes</taxon>
    </lineage>
</organism>
<dbReference type="EMBL" id="LAZR01066566">
    <property type="protein sequence ID" value="KKK53326.1"/>
    <property type="molecule type" value="Genomic_DNA"/>
</dbReference>
<comment type="caution">
    <text evidence="1">The sequence shown here is derived from an EMBL/GenBank/DDBJ whole genome shotgun (WGS) entry which is preliminary data.</text>
</comment>
<protein>
    <recommendedName>
        <fullName evidence="2">LTD domain-containing protein</fullName>
    </recommendedName>
</protein>
<reference evidence="1" key="1">
    <citation type="journal article" date="2015" name="Nature">
        <title>Complex archaea that bridge the gap between prokaryotes and eukaryotes.</title>
        <authorList>
            <person name="Spang A."/>
            <person name="Saw J.H."/>
            <person name="Jorgensen S.L."/>
            <person name="Zaremba-Niedzwiedzka K."/>
            <person name="Martijn J."/>
            <person name="Lind A.E."/>
            <person name="van Eijk R."/>
            <person name="Schleper C."/>
            <person name="Guy L."/>
            <person name="Ettema T.J."/>
        </authorList>
    </citation>
    <scope>NUCLEOTIDE SEQUENCE</scope>
</reference>
<evidence type="ECO:0000313" key="1">
    <source>
        <dbReference type="EMBL" id="KKK53326.1"/>
    </source>
</evidence>
<name>A0A0F8YZE8_9ZZZZ</name>